<evidence type="ECO:0000259" key="10">
    <source>
        <dbReference type="Pfam" id="PF04083"/>
    </source>
</evidence>
<keyword evidence="4 7" id="KW-0442">Lipid degradation</keyword>
<accession>A0ABD2NF80</accession>
<feature type="signal peptide" evidence="9">
    <location>
        <begin position="1"/>
        <end position="18"/>
    </location>
</feature>
<dbReference type="InterPro" id="IPR029058">
    <property type="entry name" value="AB_hydrolase_fold"/>
</dbReference>
<dbReference type="EMBL" id="JABFTP020000103">
    <property type="protein sequence ID" value="KAL3277328.1"/>
    <property type="molecule type" value="Genomic_DNA"/>
</dbReference>
<evidence type="ECO:0000256" key="1">
    <source>
        <dbReference type="ARBA" id="ARBA00010701"/>
    </source>
</evidence>
<comment type="similarity">
    <text evidence="1 7">Belongs to the AB hydrolase superfamily. Lipase family.</text>
</comment>
<evidence type="ECO:0000256" key="3">
    <source>
        <dbReference type="ARBA" id="ARBA00022801"/>
    </source>
</evidence>
<proteinExistence type="inferred from homology"/>
<dbReference type="InterPro" id="IPR025483">
    <property type="entry name" value="Lipase_euk"/>
</dbReference>
<feature type="domain" description="Partial AB-hydrolase lipase" evidence="10">
    <location>
        <begin position="33"/>
        <end position="87"/>
    </location>
</feature>
<protein>
    <recommendedName>
        <fullName evidence="7">Lipase</fullName>
    </recommendedName>
</protein>
<dbReference type="FunFam" id="3.40.50.1820:FF:000057">
    <property type="entry name" value="Lipase"/>
    <property type="match status" value="1"/>
</dbReference>
<gene>
    <name evidence="11" type="ORF">HHI36_012679</name>
</gene>
<evidence type="ECO:0000256" key="5">
    <source>
        <dbReference type="ARBA" id="ARBA00023098"/>
    </source>
</evidence>
<evidence type="ECO:0000256" key="7">
    <source>
        <dbReference type="PIRNR" id="PIRNR000862"/>
    </source>
</evidence>
<keyword evidence="6" id="KW-0325">Glycoprotein</keyword>
<evidence type="ECO:0000256" key="6">
    <source>
        <dbReference type="ARBA" id="ARBA00023180"/>
    </source>
</evidence>
<evidence type="ECO:0000256" key="4">
    <source>
        <dbReference type="ARBA" id="ARBA00022963"/>
    </source>
</evidence>
<sequence length="395" mass="45271">MMIKYIILYFILCHGVESWEEEYSEETNESLDDIVKRWGYKGFEYYEVTTADGYIITVIRLQREGAEKMVPILFTHGFSGCAKSFFLGKNESAPIFLADNDYDVWLMNSRGTDLSLRHTTLDSRRDKEFWMYSWQEIGLYDLPAAIDLVLKHNIHKKTVLIGHSEGSTVIFVTLSDRPEYNEKVSLSVHWGVSVYHEHCSSLPLFQLVCQLAPTLTNILDSLGYVIVYPNRSFSQFMSNLCKYTVFKALCVEIGQIVLFQKQSKFLETVDWPFIFTKGFCGGSVKELLHYLQIGNSGRFARFDYGSAKNLKVYNSSEPPIFHLENVSSAVAVWCGDEDVYCSQNDVDKLTSKLSNVVSTNFSGKSSLSHIDFLLVEDIHEKIYKDLLNLLKKYST</sequence>
<dbReference type="PIRSF" id="PIRSF000862">
    <property type="entry name" value="Steryl_ester_lip"/>
    <property type="match status" value="1"/>
</dbReference>
<keyword evidence="12" id="KW-1185">Reference proteome</keyword>
<feature type="active site" description="Nucleophile" evidence="8">
    <location>
        <position position="164"/>
    </location>
</feature>
<evidence type="ECO:0000256" key="9">
    <source>
        <dbReference type="SAM" id="SignalP"/>
    </source>
</evidence>
<reference evidence="11 12" key="1">
    <citation type="journal article" date="2021" name="BMC Biol.">
        <title>Horizontally acquired antibacterial genes associated with adaptive radiation of ladybird beetles.</title>
        <authorList>
            <person name="Li H.S."/>
            <person name="Tang X.F."/>
            <person name="Huang Y.H."/>
            <person name="Xu Z.Y."/>
            <person name="Chen M.L."/>
            <person name="Du X.Y."/>
            <person name="Qiu B.Y."/>
            <person name="Chen P.T."/>
            <person name="Zhang W."/>
            <person name="Slipinski A."/>
            <person name="Escalona H.E."/>
            <person name="Waterhouse R.M."/>
            <person name="Zwick A."/>
            <person name="Pang H."/>
        </authorList>
    </citation>
    <scope>NUCLEOTIDE SEQUENCE [LARGE SCALE GENOMIC DNA]</scope>
    <source>
        <strain evidence="11">SYSU2018</strain>
    </source>
</reference>
<dbReference type="Pfam" id="PF04083">
    <property type="entry name" value="Abhydro_lipase"/>
    <property type="match status" value="1"/>
</dbReference>
<keyword evidence="3 7" id="KW-0378">Hydrolase</keyword>
<dbReference type="Gene3D" id="3.40.50.1820">
    <property type="entry name" value="alpha/beta hydrolase"/>
    <property type="match status" value="1"/>
</dbReference>
<comment type="caution">
    <text evidence="11">The sequence shown here is derived from an EMBL/GenBank/DDBJ whole genome shotgun (WGS) entry which is preliminary data.</text>
</comment>
<keyword evidence="5" id="KW-0443">Lipid metabolism</keyword>
<evidence type="ECO:0000256" key="2">
    <source>
        <dbReference type="ARBA" id="ARBA00022729"/>
    </source>
</evidence>
<dbReference type="PANTHER" id="PTHR11005">
    <property type="entry name" value="LYSOSOMAL ACID LIPASE-RELATED"/>
    <property type="match status" value="1"/>
</dbReference>
<feature type="active site" description="Charge relay system" evidence="8">
    <location>
        <position position="338"/>
    </location>
</feature>
<feature type="active site" description="Charge relay system" evidence="8">
    <location>
        <position position="369"/>
    </location>
</feature>
<evidence type="ECO:0000313" key="11">
    <source>
        <dbReference type="EMBL" id="KAL3277328.1"/>
    </source>
</evidence>
<dbReference type="SUPFAM" id="SSF53474">
    <property type="entry name" value="alpha/beta-Hydrolases"/>
    <property type="match status" value="1"/>
</dbReference>
<dbReference type="GO" id="GO:0016042">
    <property type="term" value="P:lipid catabolic process"/>
    <property type="evidence" value="ECO:0007669"/>
    <property type="project" value="UniProtKB-KW"/>
</dbReference>
<dbReference type="Proteomes" id="UP001516400">
    <property type="component" value="Unassembled WGS sequence"/>
</dbReference>
<name>A0ABD2NF80_9CUCU</name>
<evidence type="ECO:0000256" key="8">
    <source>
        <dbReference type="PIRSR" id="PIRSR000862-1"/>
    </source>
</evidence>
<organism evidence="11 12">
    <name type="scientific">Cryptolaemus montrouzieri</name>
    <dbReference type="NCBI Taxonomy" id="559131"/>
    <lineage>
        <taxon>Eukaryota</taxon>
        <taxon>Metazoa</taxon>
        <taxon>Ecdysozoa</taxon>
        <taxon>Arthropoda</taxon>
        <taxon>Hexapoda</taxon>
        <taxon>Insecta</taxon>
        <taxon>Pterygota</taxon>
        <taxon>Neoptera</taxon>
        <taxon>Endopterygota</taxon>
        <taxon>Coleoptera</taxon>
        <taxon>Polyphaga</taxon>
        <taxon>Cucujiformia</taxon>
        <taxon>Coccinelloidea</taxon>
        <taxon>Coccinellidae</taxon>
        <taxon>Scymninae</taxon>
        <taxon>Scymnini</taxon>
        <taxon>Cryptolaemus</taxon>
    </lineage>
</organism>
<dbReference type="AlphaFoldDB" id="A0ABD2NF80"/>
<evidence type="ECO:0000313" key="12">
    <source>
        <dbReference type="Proteomes" id="UP001516400"/>
    </source>
</evidence>
<feature type="chain" id="PRO_5044877939" description="Lipase" evidence="9">
    <location>
        <begin position="19"/>
        <end position="395"/>
    </location>
</feature>
<dbReference type="InterPro" id="IPR006693">
    <property type="entry name" value="AB_hydrolase_lipase"/>
</dbReference>
<keyword evidence="2 9" id="KW-0732">Signal</keyword>
<dbReference type="GO" id="GO:0016787">
    <property type="term" value="F:hydrolase activity"/>
    <property type="evidence" value="ECO:0007669"/>
    <property type="project" value="UniProtKB-KW"/>
</dbReference>